<gene>
    <name evidence="3" type="ORF">COT25_01135</name>
</gene>
<evidence type="ECO:0000256" key="1">
    <source>
        <dbReference type="SAM" id="MobiDB-lite"/>
    </source>
</evidence>
<evidence type="ECO:0008006" key="5">
    <source>
        <dbReference type="Google" id="ProtNLM"/>
    </source>
</evidence>
<accession>A0A2H0YVP2</accession>
<feature type="transmembrane region" description="Helical" evidence="2">
    <location>
        <begin position="126"/>
        <end position="144"/>
    </location>
</feature>
<reference evidence="4" key="1">
    <citation type="submission" date="2017-09" db="EMBL/GenBank/DDBJ databases">
        <title>Depth-based differentiation of microbial function through sediment-hosted aquifers and enrichment of novel symbionts in the deep terrestrial subsurface.</title>
        <authorList>
            <person name="Probst A.J."/>
            <person name="Ladd B."/>
            <person name="Jarett J.K."/>
            <person name="Geller-Mcgrath D.E."/>
            <person name="Sieber C.M.K."/>
            <person name="Emerson J.B."/>
            <person name="Anantharaman K."/>
            <person name="Thomas B.C."/>
            <person name="Malmstrom R."/>
            <person name="Stieglmeier M."/>
            <person name="Klingl A."/>
            <person name="Woyke T."/>
            <person name="Ryan C.M."/>
            <person name="Banfield J.F."/>
        </authorList>
    </citation>
    <scope>NUCLEOTIDE SEQUENCE [LARGE SCALE GENOMIC DNA]</scope>
</reference>
<evidence type="ECO:0000313" key="3">
    <source>
        <dbReference type="EMBL" id="PIS41803.1"/>
    </source>
</evidence>
<name>A0A2H0YVP2_9BACT</name>
<dbReference type="Proteomes" id="UP000228711">
    <property type="component" value="Unassembled WGS sequence"/>
</dbReference>
<organism evidence="3 4">
    <name type="scientific">Candidatus Kerfeldbacteria bacterium CG08_land_8_20_14_0_20_42_7</name>
    <dbReference type="NCBI Taxonomy" id="2014245"/>
    <lineage>
        <taxon>Bacteria</taxon>
        <taxon>Candidatus Kerfeldiibacteriota</taxon>
    </lineage>
</organism>
<proteinExistence type="predicted"/>
<evidence type="ECO:0000313" key="4">
    <source>
        <dbReference type="Proteomes" id="UP000228711"/>
    </source>
</evidence>
<protein>
    <recommendedName>
        <fullName evidence="5">Carboxypeptidase regulatory-like domain-containing protein</fullName>
    </recommendedName>
</protein>
<keyword evidence="2" id="KW-0472">Membrane</keyword>
<feature type="region of interest" description="Disordered" evidence="1">
    <location>
        <begin position="237"/>
        <end position="267"/>
    </location>
</feature>
<feature type="transmembrane region" description="Helical" evidence="2">
    <location>
        <begin position="96"/>
        <end position="120"/>
    </location>
</feature>
<evidence type="ECO:0000256" key="2">
    <source>
        <dbReference type="SAM" id="Phobius"/>
    </source>
</evidence>
<dbReference type="SUPFAM" id="SSF49464">
    <property type="entry name" value="Carboxypeptidase regulatory domain-like"/>
    <property type="match status" value="1"/>
</dbReference>
<dbReference type="Gene3D" id="2.60.40.1120">
    <property type="entry name" value="Carboxypeptidase-like, regulatory domain"/>
    <property type="match status" value="1"/>
</dbReference>
<sequence length="267" mass="30092">FDTEFSKLKESQITDQLGRFGFIVEPGDYTLNVEHEGYLFPSKLTHLHSFETPEYLGGVIHIDSKKNPNINVTIPMDPTTDQIKKQVLVWKRIRDFLLAFLERINWPMLVIGILVSLWAVTIVPETINVLMLLLYIFLTVLKVVRLKLTVKSFGTVIDAETHAPLGIAAVRVFDAKRKAMVTTRITNEEGKFSALIQPGDYYLIVTKSGYEPQQTGSLKLSKTETLAMDVELKKAQRDLHEGGMQLPPSMNPPSAQTSTEETKTESE</sequence>
<dbReference type="AlphaFoldDB" id="A0A2H0YVP2"/>
<dbReference type="Pfam" id="PF13620">
    <property type="entry name" value="CarboxypepD_reg"/>
    <property type="match status" value="1"/>
</dbReference>
<feature type="non-terminal residue" evidence="3">
    <location>
        <position position="1"/>
    </location>
</feature>
<dbReference type="EMBL" id="PEXV01000044">
    <property type="protein sequence ID" value="PIS41803.1"/>
    <property type="molecule type" value="Genomic_DNA"/>
</dbReference>
<comment type="caution">
    <text evidence="3">The sequence shown here is derived from an EMBL/GenBank/DDBJ whole genome shotgun (WGS) entry which is preliminary data.</text>
</comment>
<dbReference type="InterPro" id="IPR008969">
    <property type="entry name" value="CarboxyPept-like_regulatory"/>
</dbReference>
<keyword evidence="2" id="KW-1133">Transmembrane helix</keyword>
<keyword evidence="2" id="KW-0812">Transmembrane</keyword>